<evidence type="ECO:0000313" key="2">
    <source>
        <dbReference type="EMBL" id="QSS62079.1"/>
    </source>
</evidence>
<dbReference type="OrthoDB" id="4188829at2759"/>
<organism evidence="2 3">
    <name type="scientific">Ajellomyces capsulatus</name>
    <name type="common">Darling's disease fungus</name>
    <name type="synonym">Histoplasma capsulatum</name>
    <dbReference type="NCBI Taxonomy" id="5037"/>
    <lineage>
        <taxon>Eukaryota</taxon>
        <taxon>Fungi</taxon>
        <taxon>Dikarya</taxon>
        <taxon>Ascomycota</taxon>
        <taxon>Pezizomycotina</taxon>
        <taxon>Eurotiomycetes</taxon>
        <taxon>Eurotiomycetidae</taxon>
        <taxon>Onygenales</taxon>
        <taxon>Ajellomycetaceae</taxon>
        <taxon>Histoplasma</taxon>
    </lineage>
</organism>
<proteinExistence type="predicted"/>
<feature type="region of interest" description="Disordered" evidence="1">
    <location>
        <begin position="262"/>
        <end position="282"/>
    </location>
</feature>
<gene>
    <name evidence="2" type="ORF">I7I51_04256</name>
</gene>
<evidence type="ECO:0000256" key="1">
    <source>
        <dbReference type="SAM" id="MobiDB-lite"/>
    </source>
</evidence>
<sequence>MSIGHPSIANFPDYIGNGSAQRTLPYNRYRTSNLDPLQSDESQILNTSRSNFGQESMPTSDRSSHLMALMQPGYDIYGNLPPSGFQYGGLQNPYFDSQLGEAFSRNVGYPQNPNPGMYLEDSLLESGFQIPHYHCQPLQASRIGSANNTDIFNGWFPQEPSDSYPCPDGINIDKHSTSIGQATKVAHPQTALEDGGSCTGHRVGNAPSTADLKLEGTSKKASKGKGTRHNIASRAFRSASSKKENRPKEAKWPFIAQKFDTSSGEPEAVGTKRRRRTAEEKRETAQIRKLGGACEDCRRKHRRCSPKHHQRGTPLSTQHATRWFLQARTCRMTWVNSIIDSPQLFIKPVPTFPGYSHGFYPSTGNMSITASTPVAQQEIDAAAQLSLNHATFAIARTGANSGRITTK</sequence>
<dbReference type="VEuPathDB" id="FungiDB:I7I51_04256"/>
<accession>A0A8A1M7T8</accession>
<dbReference type="AlphaFoldDB" id="A0A8A1M7T8"/>
<name>A0A8A1M7T8_AJECA</name>
<evidence type="ECO:0000313" key="3">
    <source>
        <dbReference type="Proteomes" id="UP000663671"/>
    </source>
</evidence>
<protein>
    <submittedName>
        <fullName evidence="2">Uncharacterized protein</fullName>
    </submittedName>
</protein>
<reference evidence="2" key="1">
    <citation type="submission" date="2021-01" db="EMBL/GenBank/DDBJ databases">
        <title>Chromosome-level genome assembly of a human fungal pathogen reveals clustering of transcriptionally co-regulated genes.</title>
        <authorList>
            <person name="Voorhies M."/>
            <person name="Cohen S."/>
            <person name="Shea T.P."/>
            <person name="Petrus S."/>
            <person name="Munoz J.F."/>
            <person name="Poplawski S."/>
            <person name="Goldman W.E."/>
            <person name="Michael T."/>
            <person name="Cuomo C.A."/>
            <person name="Sil A."/>
            <person name="Beyhan S."/>
        </authorList>
    </citation>
    <scope>NUCLEOTIDE SEQUENCE</scope>
    <source>
        <strain evidence="2">WU24</strain>
    </source>
</reference>
<dbReference type="Proteomes" id="UP000663671">
    <property type="component" value="Chromosome 5"/>
</dbReference>
<dbReference type="EMBL" id="CP069111">
    <property type="protein sequence ID" value="QSS62079.1"/>
    <property type="molecule type" value="Genomic_DNA"/>
</dbReference>